<dbReference type="RefSeq" id="XP_022391206.1">
    <property type="nucleotide sequence ID" value="XM_022529661.1"/>
</dbReference>
<evidence type="ECO:0000256" key="2">
    <source>
        <dbReference type="ARBA" id="ARBA00007520"/>
    </source>
</evidence>
<evidence type="ECO:0000256" key="6">
    <source>
        <dbReference type="ARBA" id="ARBA00022989"/>
    </source>
</evidence>
<keyword evidence="6 10" id="KW-1133">Transmembrane helix</keyword>
<dbReference type="AlphaFoldDB" id="A0A1F8A7U3"/>
<dbReference type="GeneID" id="34445921"/>
<keyword evidence="13" id="KW-1185">Reference proteome</keyword>
<feature type="transmembrane region" description="Helical" evidence="10">
    <location>
        <begin position="245"/>
        <end position="263"/>
    </location>
</feature>
<evidence type="ECO:0000256" key="8">
    <source>
        <dbReference type="ARBA" id="ARBA00023180"/>
    </source>
</evidence>
<dbReference type="Gene3D" id="1.20.1250.20">
    <property type="entry name" value="MFS general substrate transporter like domains"/>
    <property type="match status" value="2"/>
</dbReference>
<accession>A0A1F8A7U3</accession>
<keyword evidence="3" id="KW-0813">Transport</keyword>
<dbReference type="InterPro" id="IPR011701">
    <property type="entry name" value="MFS"/>
</dbReference>
<evidence type="ECO:0000256" key="9">
    <source>
        <dbReference type="SAM" id="MobiDB-lite"/>
    </source>
</evidence>
<dbReference type="PRINTS" id="PR01036">
    <property type="entry name" value="TCRTETB"/>
</dbReference>
<comment type="similarity">
    <text evidence="2">Belongs to the major facilitator superfamily. TCR/Tet family.</text>
</comment>
<dbReference type="FunFam" id="1.20.1720.10:FF:000012">
    <property type="entry name" value="MFS toxin efflux pump (AflT)"/>
    <property type="match status" value="1"/>
</dbReference>
<reference evidence="12 13" key="1">
    <citation type="journal article" date="2016" name="Genome Biol. Evol.">
        <title>Draft genome sequence of an aflatoxigenic Aspergillus species, A. bombycis.</title>
        <authorList>
            <person name="Moore G.G."/>
            <person name="Mack B.M."/>
            <person name="Beltz S.B."/>
            <person name="Gilbert M.K."/>
        </authorList>
    </citation>
    <scope>NUCLEOTIDE SEQUENCE [LARGE SCALE GENOMIC DNA]</scope>
    <source>
        <strain evidence="13">NRRL 26010</strain>
    </source>
</reference>
<evidence type="ECO:0000313" key="12">
    <source>
        <dbReference type="EMBL" id="OGM47489.1"/>
    </source>
</evidence>
<feature type="transmembrane region" description="Helical" evidence="10">
    <location>
        <begin position="275"/>
        <end position="296"/>
    </location>
</feature>
<proteinExistence type="inferred from homology"/>
<evidence type="ECO:0000256" key="4">
    <source>
        <dbReference type="ARBA" id="ARBA00022475"/>
    </source>
</evidence>
<dbReference type="GO" id="GO:0022857">
    <property type="term" value="F:transmembrane transporter activity"/>
    <property type="evidence" value="ECO:0007669"/>
    <property type="project" value="InterPro"/>
</dbReference>
<feature type="transmembrane region" description="Helical" evidence="10">
    <location>
        <begin position="46"/>
        <end position="72"/>
    </location>
</feature>
<feature type="transmembrane region" description="Helical" evidence="10">
    <location>
        <begin position="396"/>
        <end position="417"/>
    </location>
</feature>
<dbReference type="FunFam" id="1.20.1250.20:FF:000196">
    <property type="entry name" value="MFS toxin efflux pump (AflT)"/>
    <property type="match status" value="1"/>
</dbReference>
<dbReference type="FunFam" id="1.20.1250.20:FF:000489">
    <property type="entry name" value="MFS general substrate transporter"/>
    <property type="match status" value="1"/>
</dbReference>
<gene>
    <name evidence="12" type="ORF">ABOM_002531</name>
</gene>
<comment type="subcellular location">
    <subcellularLocation>
        <location evidence="1">Cell membrane</location>
        <topology evidence="1">Multi-pass membrane protein</topology>
    </subcellularLocation>
</comment>
<dbReference type="EMBL" id="LYCR01000023">
    <property type="protein sequence ID" value="OGM47489.1"/>
    <property type="molecule type" value="Genomic_DNA"/>
</dbReference>
<evidence type="ECO:0000256" key="3">
    <source>
        <dbReference type="ARBA" id="ARBA00022448"/>
    </source>
</evidence>
<name>A0A1F8A7U3_9EURO</name>
<feature type="transmembrane region" description="Helical" evidence="10">
    <location>
        <begin position="429"/>
        <end position="451"/>
    </location>
</feature>
<dbReference type="InterPro" id="IPR020846">
    <property type="entry name" value="MFS_dom"/>
</dbReference>
<keyword evidence="8" id="KW-0325">Glycoprotein</keyword>
<dbReference type="InterPro" id="IPR036259">
    <property type="entry name" value="MFS_trans_sf"/>
</dbReference>
<feature type="transmembrane region" description="Helical" evidence="10">
    <location>
        <begin position="332"/>
        <end position="352"/>
    </location>
</feature>
<dbReference type="CDD" id="cd17502">
    <property type="entry name" value="MFS_Azr1_MDR_like"/>
    <property type="match status" value="1"/>
</dbReference>
<keyword evidence="5 10" id="KW-0812">Transmembrane</keyword>
<keyword evidence="4" id="KW-1003">Cell membrane</keyword>
<protein>
    <submittedName>
        <fullName evidence="12">AflT / aflT / transmembrane protein</fullName>
    </submittedName>
</protein>
<dbReference type="PANTHER" id="PTHR23501">
    <property type="entry name" value="MAJOR FACILITATOR SUPERFAMILY"/>
    <property type="match status" value="1"/>
</dbReference>
<evidence type="ECO:0000256" key="1">
    <source>
        <dbReference type="ARBA" id="ARBA00004651"/>
    </source>
</evidence>
<dbReference type="PROSITE" id="PS50850">
    <property type="entry name" value="MFS"/>
    <property type="match status" value="1"/>
</dbReference>
<dbReference type="Proteomes" id="UP000179179">
    <property type="component" value="Unassembled WGS sequence"/>
</dbReference>
<comment type="caution">
    <text evidence="12">The sequence shown here is derived from an EMBL/GenBank/DDBJ whole genome shotgun (WGS) entry which is preliminary data.</text>
</comment>
<feature type="transmembrane region" description="Helical" evidence="10">
    <location>
        <begin position="463"/>
        <end position="483"/>
    </location>
</feature>
<feature type="domain" description="Major facilitator superfamily (MFS) profile" evidence="11">
    <location>
        <begin position="49"/>
        <end position="521"/>
    </location>
</feature>
<keyword evidence="7 10" id="KW-0472">Membrane</keyword>
<dbReference type="PANTHER" id="PTHR23501:SF201">
    <property type="entry name" value="MFS AFLATOXIN EFFLUX PUMP"/>
    <property type="match status" value="1"/>
</dbReference>
<feature type="transmembrane region" description="Helical" evidence="10">
    <location>
        <begin position="114"/>
        <end position="133"/>
    </location>
</feature>
<dbReference type="GO" id="GO:0005886">
    <property type="term" value="C:plasma membrane"/>
    <property type="evidence" value="ECO:0007669"/>
    <property type="project" value="UniProtKB-SubCell"/>
</dbReference>
<feature type="transmembrane region" description="Helical" evidence="10">
    <location>
        <begin position="139"/>
        <end position="164"/>
    </location>
</feature>
<dbReference type="Pfam" id="PF07690">
    <property type="entry name" value="MFS_1"/>
    <property type="match status" value="2"/>
</dbReference>
<evidence type="ECO:0000256" key="5">
    <source>
        <dbReference type="ARBA" id="ARBA00022692"/>
    </source>
</evidence>
<evidence type="ECO:0000313" key="13">
    <source>
        <dbReference type="Proteomes" id="UP000179179"/>
    </source>
</evidence>
<feature type="transmembrane region" description="Helical" evidence="10">
    <location>
        <begin position="530"/>
        <end position="553"/>
    </location>
</feature>
<organism evidence="12 13">
    <name type="scientific">Aspergillus bombycis</name>
    <dbReference type="NCBI Taxonomy" id="109264"/>
    <lineage>
        <taxon>Eukaryota</taxon>
        <taxon>Fungi</taxon>
        <taxon>Dikarya</taxon>
        <taxon>Ascomycota</taxon>
        <taxon>Pezizomycotina</taxon>
        <taxon>Eurotiomycetes</taxon>
        <taxon>Eurotiomycetidae</taxon>
        <taxon>Eurotiales</taxon>
        <taxon>Aspergillaceae</taxon>
        <taxon>Aspergillus</taxon>
    </lineage>
</organism>
<dbReference type="SUPFAM" id="SSF103473">
    <property type="entry name" value="MFS general substrate transporter"/>
    <property type="match status" value="1"/>
</dbReference>
<feature type="transmembrane region" description="Helical" evidence="10">
    <location>
        <begin position="171"/>
        <end position="192"/>
    </location>
</feature>
<evidence type="ECO:0000256" key="10">
    <source>
        <dbReference type="SAM" id="Phobius"/>
    </source>
</evidence>
<feature type="transmembrane region" description="Helical" evidence="10">
    <location>
        <begin position="204"/>
        <end position="224"/>
    </location>
</feature>
<dbReference type="OrthoDB" id="10021397at2759"/>
<sequence>MHSNKETALDPERIPTGDGEVRTSNDHGMLIDEAAQASSHISGMKLYLIVISLLLAVFCVALDNTILSVAIPRITDEFHRLNDIGWYASAYLLTTCAFQLLYGKFYALFSTKWVFLIALFIFEVGSLICGIAPSSVVLIVGRAIAGVGSSGIFTGALVTIAHIVPLAKRPVYMGLMGGMYGIASVAGPLLGGAFTNEVTWRWCFYINLPIGGVTAVVILFLLRIPKSADLRTHGAWEMVKGLDPLGTIVFTPAIICVLLALQWGGVDYAWSNGRIIALFVLFGVLLITFIIIQVLMKDNATGISSPIGFHPSRKPRSPSPPVPIKVASQRSVACASVFVFFIGASMFVMIYYVPIWFQAIRNQSPVQAGIDSIALILANTAGAIISGAVTNKTGHYAPWFIVSSVIMSIGAGCLTLFTVDIAQSKWIGFLFLYGIGVGFGFQQGAVAVQAVLPMAQVPIGTALIWFVQMLGGALFTSVAQNIFSTHLAENLANLQLPGLDSEAVVGAGATGFRHLVQPEYMDQVLVAYNAALLDVFQVALICSCLSIIGAVGIEWRNVKQNR</sequence>
<feature type="transmembrane region" description="Helical" evidence="10">
    <location>
        <begin position="84"/>
        <end position="102"/>
    </location>
</feature>
<evidence type="ECO:0000259" key="11">
    <source>
        <dbReference type="PROSITE" id="PS50850"/>
    </source>
</evidence>
<feature type="region of interest" description="Disordered" evidence="9">
    <location>
        <begin position="1"/>
        <end position="25"/>
    </location>
</feature>
<evidence type="ECO:0000256" key="7">
    <source>
        <dbReference type="ARBA" id="ARBA00023136"/>
    </source>
</evidence>